<accession>B2FKD1</accession>
<name>B2FKD1_STRMK</name>
<organism evidence="2 3">
    <name type="scientific">Stenotrophomonas maltophilia (strain K279a)</name>
    <dbReference type="NCBI Taxonomy" id="522373"/>
    <lineage>
        <taxon>Bacteria</taxon>
        <taxon>Pseudomonadati</taxon>
        <taxon>Pseudomonadota</taxon>
        <taxon>Gammaproteobacteria</taxon>
        <taxon>Lysobacterales</taxon>
        <taxon>Lysobacteraceae</taxon>
        <taxon>Stenotrophomonas</taxon>
        <taxon>Stenotrophomonas maltophilia group</taxon>
    </lineage>
</organism>
<gene>
    <name evidence="2" type="ordered locus">Smlt3079</name>
</gene>
<feature type="region of interest" description="Disordered" evidence="1">
    <location>
        <begin position="40"/>
        <end position="66"/>
    </location>
</feature>
<dbReference type="HOGENOM" id="CLU_1524309_0_0_6"/>
<reference evidence="2 3" key="1">
    <citation type="journal article" date="2008" name="Genome Biol.">
        <title>The complete genome, comparative and functional analysis of Stenotrophomonas maltophilia reveals an organism heavily shielded by drug resistance determinants.</title>
        <authorList>
            <person name="Crossman L.C."/>
            <person name="Gould V.C."/>
            <person name="Dow J.M."/>
            <person name="Vernikos G.S."/>
            <person name="Okazaki A."/>
            <person name="Sebaihia M."/>
            <person name="Saunders D."/>
            <person name="Arrowsmith C."/>
            <person name="Carver T."/>
            <person name="Peters N."/>
            <person name="Adlem E."/>
            <person name="Kerhornou A."/>
            <person name="Lord A."/>
            <person name="Murphy L."/>
            <person name="Seeger K."/>
            <person name="Squares R."/>
            <person name="Rutter S."/>
            <person name="Quail M.A."/>
            <person name="Rajandream M.A."/>
            <person name="Harris D."/>
            <person name="Churcher C."/>
            <person name="Bentley S.D."/>
            <person name="Parkhill J."/>
            <person name="Thomson N.R."/>
            <person name="Avison M.B."/>
        </authorList>
    </citation>
    <scope>NUCLEOTIDE SEQUENCE [LARGE SCALE GENOMIC DNA]</scope>
    <source>
        <strain evidence="2 3">K279a</strain>
    </source>
</reference>
<dbReference type="EMBL" id="AM743169">
    <property type="protein sequence ID" value="CAQ46527.1"/>
    <property type="molecule type" value="Genomic_DNA"/>
</dbReference>
<dbReference type="Proteomes" id="UP000008840">
    <property type="component" value="Chromosome"/>
</dbReference>
<sequence>MQGSPPATGPCLRRGPRKNWWTPCISPALRSTVGVPSRWSERRLPSRWTRRPKPERDVLQPVPSPKLVTLPSSRGYSRDLERLQAAAARAQVTRNEAVRQVLAMYAAKPYPLSKRRLGGERDVRLAYLPLQRSVLEAVEQGAVNAGISTAEAVRQIIRDYVQGHLIRNQVRGSRHG</sequence>
<dbReference type="AlphaFoldDB" id="B2FKD1"/>
<evidence type="ECO:0000256" key="1">
    <source>
        <dbReference type="SAM" id="MobiDB-lite"/>
    </source>
</evidence>
<protein>
    <submittedName>
        <fullName evidence="2">Uncharacterized protein</fullName>
    </submittedName>
</protein>
<dbReference type="EnsemblBacteria" id="CAQ46527">
    <property type="protein sequence ID" value="CAQ46527"/>
    <property type="gene ID" value="Smlt3079"/>
</dbReference>
<proteinExistence type="predicted"/>
<dbReference type="KEGG" id="sml:Smlt3079"/>
<evidence type="ECO:0000313" key="2">
    <source>
        <dbReference type="EMBL" id="CAQ46527.1"/>
    </source>
</evidence>
<keyword evidence="3" id="KW-1185">Reference proteome</keyword>
<evidence type="ECO:0000313" key="3">
    <source>
        <dbReference type="Proteomes" id="UP000008840"/>
    </source>
</evidence>